<evidence type="ECO:0008006" key="3">
    <source>
        <dbReference type="Google" id="ProtNLM"/>
    </source>
</evidence>
<dbReference type="RefSeq" id="WP_115564053.1">
    <property type="nucleotide sequence ID" value="NZ_QRGR01000003.1"/>
</dbReference>
<dbReference type="OrthoDB" id="714416at2"/>
<protein>
    <recommendedName>
        <fullName evidence="3">Tetratricopeptide repeat protein</fullName>
    </recommendedName>
</protein>
<evidence type="ECO:0000313" key="2">
    <source>
        <dbReference type="Proteomes" id="UP000256708"/>
    </source>
</evidence>
<keyword evidence="2" id="KW-1185">Reference proteome</keyword>
<dbReference type="Proteomes" id="UP000256708">
    <property type="component" value="Unassembled WGS sequence"/>
</dbReference>
<evidence type="ECO:0000313" key="1">
    <source>
        <dbReference type="EMBL" id="RDV16779.1"/>
    </source>
</evidence>
<dbReference type="AlphaFoldDB" id="A0A3D8LH55"/>
<reference evidence="2" key="1">
    <citation type="submission" date="2018-08" db="EMBL/GenBank/DDBJ databases">
        <authorList>
            <person name="Liu Z.-W."/>
            <person name="Du Z.-J."/>
        </authorList>
    </citation>
    <scope>NUCLEOTIDE SEQUENCE [LARGE SCALE GENOMIC DNA]</scope>
    <source>
        <strain evidence="2">H4X</strain>
    </source>
</reference>
<organism evidence="1 2">
    <name type="scientific">Pontibacter diazotrophicus</name>
    <dbReference type="NCBI Taxonomy" id="1400979"/>
    <lineage>
        <taxon>Bacteria</taxon>
        <taxon>Pseudomonadati</taxon>
        <taxon>Bacteroidota</taxon>
        <taxon>Cytophagia</taxon>
        <taxon>Cytophagales</taxon>
        <taxon>Hymenobacteraceae</taxon>
        <taxon>Pontibacter</taxon>
    </lineage>
</organism>
<comment type="caution">
    <text evidence="1">The sequence shown here is derived from an EMBL/GenBank/DDBJ whole genome shotgun (WGS) entry which is preliminary data.</text>
</comment>
<name>A0A3D8LH55_9BACT</name>
<dbReference type="EMBL" id="QRGR01000003">
    <property type="protein sequence ID" value="RDV16779.1"/>
    <property type="molecule type" value="Genomic_DNA"/>
</dbReference>
<gene>
    <name evidence="1" type="ORF">DXT99_03085</name>
</gene>
<sequence>MSNKTNDPVFQLVKSLTKSEKRHFRLFSKRQGVSEGLKFLQLFDAMDSQTGYDEEKVLALAPDVKKVQLANMKANLYKQLLSSLRLYHANQNLDIQLHEQLDYARVLYNKGFYQQSLKMLEKVKVGALQAEMPHIALTAIDFEKLIESQYITRSLEGKAEALSSEAIDTALHVSQIHSLSNAALRLYGLYIKVGHARNVEEYNSTTAFFRENLPVIDLERAGFTERLYYYQAHVWYNYIIQDFKACYRYAQKWVDLFEDNPEMKYKQDMLYIKGLHNLLLALYNMLYYSKFKEVLQKLEDFAADPERRSSPNSEMLLFLFIYTNKINNYFLEGNFTEGLQIIPELLENLNRYKSHLDPHRRLIFYYKIASLYFGSGDFHQAIKYLQKIIYYKDISLREDLQCFARILNLIAHYEAGEDEVLEYQIRSVYRFLGKMNDQQQMQVEIFKFLRNLGDVTPGDLRDAFAALKEKLMTISLDPYEKRPFLYLDIISWLESKIENIPVQEIAKRKHKGMK</sequence>
<proteinExistence type="predicted"/>
<accession>A0A3D8LH55</accession>